<accession>A0A0D0TFS4</accession>
<dbReference type="AlphaFoldDB" id="A0A0D0TFS4"/>
<evidence type="ECO:0000313" key="2">
    <source>
        <dbReference type="Proteomes" id="UP000032210"/>
    </source>
</evidence>
<dbReference type="Proteomes" id="UP000032210">
    <property type="component" value="Unassembled WGS sequence"/>
</dbReference>
<name>A0A0D0TFS4_PSEFL</name>
<dbReference type="EMBL" id="JXCQ01000014">
    <property type="protein sequence ID" value="KIR22321.1"/>
    <property type="molecule type" value="Genomic_DNA"/>
</dbReference>
<reference evidence="1 2" key="1">
    <citation type="submission" date="2015-01" db="EMBL/GenBank/DDBJ databases">
        <title>Genome sequence of the beneficial rhizobacterium Pseudomonas fluorescens 2-79.</title>
        <authorList>
            <person name="Thuermer A."/>
            <person name="Daniel R."/>
        </authorList>
    </citation>
    <scope>NUCLEOTIDE SEQUENCE [LARGE SCALE GENOMIC DNA]</scope>
    <source>
        <strain evidence="1 2">2-79</strain>
    </source>
</reference>
<proteinExistence type="predicted"/>
<comment type="caution">
    <text evidence="1">The sequence shown here is derived from an EMBL/GenBank/DDBJ whole genome shotgun (WGS) entry which is preliminary data.</text>
</comment>
<protein>
    <submittedName>
        <fullName evidence="1">Uncharacterized protein</fullName>
    </submittedName>
</protein>
<gene>
    <name evidence="1" type="ORF">PFLU3_22020</name>
</gene>
<evidence type="ECO:0000313" key="1">
    <source>
        <dbReference type="EMBL" id="KIR22321.1"/>
    </source>
</evidence>
<dbReference type="PATRIC" id="fig|294.125.peg.2254"/>
<sequence length="51" mass="5874">MKVWVMNLESPDDDFPADVYSLSYGSSNIEFSTWLLDAESRAQHGYRTMRG</sequence>
<organism evidence="1 2">
    <name type="scientific">Pseudomonas fluorescens</name>
    <dbReference type="NCBI Taxonomy" id="294"/>
    <lineage>
        <taxon>Bacteria</taxon>
        <taxon>Pseudomonadati</taxon>
        <taxon>Pseudomonadota</taxon>
        <taxon>Gammaproteobacteria</taxon>
        <taxon>Pseudomonadales</taxon>
        <taxon>Pseudomonadaceae</taxon>
        <taxon>Pseudomonas</taxon>
    </lineage>
</organism>